<dbReference type="InterPro" id="IPR045865">
    <property type="entry name" value="ACT-like_dom_sf"/>
</dbReference>
<sequence>MSTVESLLQHDEPLVVVRLGVGADIPAWASSGTLFSVSATATETSLVCGARGVPRKVRQQGPFIAFSVEGTLEFSLTGVLAALLAPLAEAAIPVFALSTFDTDWLLVPADRAPAAAEAWRRSGRAVRGANEPGSPTGGQTAEGAP</sequence>
<dbReference type="InterPro" id="IPR027795">
    <property type="entry name" value="CASTOR_ACT_dom"/>
</dbReference>
<feature type="region of interest" description="Disordered" evidence="1">
    <location>
        <begin position="121"/>
        <end position="145"/>
    </location>
</feature>
<name>A0A6J4MIE9_9ACTN</name>
<dbReference type="Pfam" id="PF13840">
    <property type="entry name" value="ACT_7"/>
    <property type="match status" value="1"/>
</dbReference>
<evidence type="ECO:0000256" key="1">
    <source>
        <dbReference type="SAM" id="MobiDB-lite"/>
    </source>
</evidence>
<organism evidence="4">
    <name type="scientific">uncultured Nocardioidaceae bacterium</name>
    <dbReference type="NCBI Taxonomy" id="253824"/>
    <lineage>
        <taxon>Bacteria</taxon>
        <taxon>Bacillati</taxon>
        <taxon>Actinomycetota</taxon>
        <taxon>Actinomycetes</taxon>
        <taxon>Propionibacteriales</taxon>
        <taxon>Nocardioidaceae</taxon>
        <taxon>environmental samples</taxon>
    </lineage>
</organism>
<dbReference type="EMBL" id="CADCUK010000012">
    <property type="protein sequence ID" value="CAA9360775.1"/>
    <property type="molecule type" value="Genomic_DNA"/>
</dbReference>
<evidence type="ECO:0000259" key="3">
    <source>
        <dbReference type="Pfam" id="PF21631"/>
    </source>
</evidence>
<feature type="domain" description="CASTOR ACT" evidence="2">
    <location>
        <begin position="63"/>
        <end position="118"/>
    </location>
</feature>
<reference evidence="4" key="1">
    <citation type="submission" date="2020-02" db="EMBL/GenBank/DDBJ databases">
        <authorList>
            <person name="Meier V. D."/>
        </authorList>
    </citation>
    <scope>NUCLEOTIDE SEQUENCE</scope>
    <source>
        <strain evidence="4">AVDCRST_MAG47</strain>
    </source>
</reference>
<dbReference type="InterPro" id="IPR049447">
    <property type="entry name" value="A9CJY8-like_N"/>
</dbReference>
<evidence type="ECO:0000259" key="2">
    <source>
        <dbReference type="Pfam" id="PF13840"/>
    </source>
</evidence>
<dbReference type="SUPFAM" id="SSF55021">
    <property type="entry name" value="ACT-like"/>
    <property type="match status" value="2"/>
</dbReference>
<dbReference type="Pfam" id="PF21631">
    <property type="entry name" value="A9CJY8-like_N"/>
    <property type="match status" value="1"/>
</dbReference>
<accession>A0A6J4MIE9</accession>
<dbReference type="PANTHER" id="PTHR31131:SF6">
    <property type="entry name" value="CASTOR ACT DOMAIN-CONTAINING PROTEIN"/>
    <property type="match status" value="1"/>
</dbReference>
<proteinExistence type="predicted"/>
<dbReference type="PANTHER" id="PTHR31131">
    <property type="entry name" value="CHROMOSOME 1, WHOLE GENOME SHOTGUN SEQUENCE"/>
    <property type="match status" value="1"/>
</dbReference>
<dbReference type="Gene3D" id="3.30.2130.10">
    <property type="entry name" value="VC0802-like"/>
    <property type="match status" value="1"/>
</dbReference>
<feature type="domain" description="A9CJY8-like N-terminal" evidence="3">
    <location>
        <begin position="16"/>
        <end position="55"/>
    </location>
</feature>
<gene>
    <name evidence="4" type="ORF">AVDCRST_MAG47-165</name>
</gene>
<evidence type="ECO:0000313" key="4">
    <source>
        <dbReference type="EMBL" id="CAA9360775.1"/>
    </source>
</evidence>
<protein>
    <submittedName>
        <fullName evidence="4">Uncharacterized protein</fullName>
    </submittedName>
</protein>
<dbReference type="InterPro" id="IPR051719">
    <property type="entry name" value="CASTOR_mTORC1"/>
</dbReference>
<dbReference type="AlphaFoldDB" id="A0A6J4MIE9"/>